<keyword evidence="1" id="KW-0812">Transmembrane</keyword>
<reference evidence="2 3" key="1">
    <citation type="submission" date="2019-09" db="EMBL/GenBank/DDBJ databases">
        <title>Genome sequence and assembly of Adhaeribacter sp.</title>
        <authorList>
            <person name="Chhetri G."/>
        </authorList>
    </citation>
    <scope>NUCLEOTIDE SEQUENCE [LARGE SCALE GENOMIC DNA]</scope>
    <source>
        <strain evidence="2 3">DK36</strain>
    </source>
</reference>
<dbReference type="RefSeq" id="WP_150088642.1">
    <property type="nucleotide sequence ID" value="NZ_VWSF01000008.1"/>
</dbReference>
<name>A0A5M6DDN1_9BACT</name>
<keyword evidence="1" id="KW-1133">Transmembrane helix</keyword>
<feature type="transmembrane region" description="Helical" evidence="1">
    <location>
        <begin position="9"/>
        <end position="30"/>
    </location>
</feature>
<feature type="transmembrane region" description="Helical" evidence="1">
    <location>
        <begin position="36"/>
        <end position="54"/>
    </location>
</feature>
<evidence type="ECO:0000313" key="3">
    <source>
        <dbReference type="Proteomes" id="UP000323426"/>
    </source>
</evidence>
<accession>A0A5M6DDN1</accession>
<evidence type="ECO:0000256" key="1">
    <source>
        <dbReference type="SAM" id="Phobius"/>
    </source>
</evidence>
<protein>
    <submittedName>
        <fullName evidence="2">Uncharacterized protein</fullName>
    </submittedName>
</protein>
<dbReference type="AlphaFoldDB" id="A0A5M6DDN1"/>
<sequence>MKAKSDKTIAYIIIGYGMIFIIPALVSPSLGINSPAGIFWCVVGLILFVLPGLWKIESYELVENSLFKYNFGGLYKRTVDLTALVHYKTKLVNTDFASNPLNVVRFFSKDIKYLKYRKLTLEFEHSSKMTIDERVLEKADFNKLLNKIAGIKGRRNNQLLTQIKAH</sequence>
<dbReference type="Proteomes" id="UP000323426">
    <property type="component" value="Unassembled WGS sequence"/>
</dbReference>
<comment type="caution">
    <text evidence="2">The sequence shown here is derived from an EMBL/GenBank/DDBJ whole genome shotgun (WGS) entry which is preliminary data.</text>
</comment>
<proteinExistence type="predicted"/>
<keyword evidence="1" id="KW-0472">Membrane</keyword>
<organism evidence="2 3">
    <name type="scientific">Adhaeribacter rhizoryzae</name>
    <dbReference type="NCBI Taxonomy" id="2607907"/>
    <lineage>
        <taxon>Bacteria</taxon>
        <taxon>Pseudomonadati</taxon>
        <taxon>Bacteroidota</taxon>
        <taxon>Cytophagia</taxon>
        <taxon>Cytophagales</taxon>
        <taxon>Hymenobacteraceae</taxon>
        <taxon>Adhaeribacter</taxon>
    </lineage>
</organism>
<evidence type="ECO:0000313" key="2">
    <source>
        <dbReference type="EMBL" id="KAA5545638.1"/>
    </source>
</evidence>
<keyword evidence="3" id="KW-1185">Reference proteome</keyword>
<dbReference type="EMBL" id="VWSF01000008">
    <property type="protein sequence ID" value="KAA5545638.1"/>
    <property type="molecule type" value="Genomic_DNA"/>
</dbReference>
<gene>
    <name evidence="2" type="ORF">F0145_11910</name>
</gene>